<dbReference type="Proteomes" id="UP000186364">
    <property type="component" value="Unassembled WGS sequence"/>
</dbReference>
<protein>
    <submittedName>
        <fullName evidence="1">Uncharacterized protein</fullName>
    </submittedName>
</protein>
<organism evidence="1 2">
    <name type="scientific">Xaviernesmea oryzae</name>
    <dbReference type="NCBI Taxonomy" id="464029"/>
    <lineage>
        <taxon>Bacteria</taxon>
        <taxon>Pseudomonadati</taxon>
        <taxon>Pseudomonadota</taxon>
        <taxon>Alphaproteobacteria</taxon>
        <taxon>Hyphomicrobiales</taxon>
        <taxon>Rhizobiaceae</taxon>
        <taxon>Rhizobium/Agrobacterium group</taxon>
        <taxon>Xaviernesmea</taxon>
    </lineage>
</organism>
<dbReference type="OrthoDB" id="9947720at2"/>
<sequence length="83" mass="9315">MLVCYDVWDRLKGDDDLGYYYPAFTTVAQVREFLQKVQLGANTASGSADVCEAVVDLSRAREGWHVSLCEEPSAWLARMNGMH</sequence>
<reference evidence="1 2" key="1">
    <citation type="submission" date="2016-09" db="EMBL/GenBank/DDBJ databases">
        <title>Rhizobium sp. nov., a novel species isolated from the rice rhizosphere.</title>
        <authorList>
            <person name="Zhao J."/>
            <person name="Zhang X."/>
        </authorList>
    </citation>
    <scope>NUCLEOTIDE SEQUENCE [LARGE SCALE GENOMIC DNA]</scope>
    <source>
        <strain evidence="1 2">1.7048</strain>
    </source>
</reference>
<comment type="caution">
    <text evidence="1">The sequence shown here is derived from an EMBL/GenBank/DDBJ whole genome shotgun (WGS) entry which is preliminary data.</text>
</comment>
<proteinExistence type="predicted"/>
<evidence type="ECO:0000313" key="2">
    <source>
        <dbReference type="Proteomes" id="UP000186364"/>
    </source>
</evidence>
<evidence type="ECO:0000313" key="1">
    <source>
        <dbReference type="EMBL" id="OLP58353.1"/>
    </source>
</evidence>
<keyword evidence="2" id="KW-1185">Reference proteome</keyword>
<dbReference type="EMBL" id="MKIP01000058">
    <property type="protein sequence ID" value="OLP58353.1"/>
    <property type="molecule type" value="Genomic_DNA"/>
</dbReference>
<dbReference type="AlphaFoldDB" id="A0A1Q9ASD3"/>
<accession>A0A1Q9ASD3</accession>
<name>A0A1Q9ASD3_9HYPH</name>
<gene>
    <name evidence="1" type="ORF">BJF93_07065</name>
</gene>
<dbReference type="RefSeq" id="WP_075629558.1">
    <property type="nucleotide sequence ID" value="NZ_FOAM01000008.1"/>
</dbReference>